<accession>A0A1H0UL15</accession>
<sequence length="120" mass="12596">MFGLSLLFGVGTTACSATVTGTAGFAPVTVTVVSTVTVPQPALEGRKVFVPAAVERGIVRILTEEYKISGVGPVTCPEGQEVAPDNSFFCTVRVDGKQKFVKVVVKSSEGEYEVGQPSER</sequence>
<feature type="domain" description="DUF4333" evidence="1">
    <location>
        <begin position="42"/>
        <end position="110"/>
    </location>
</feature>
<dbReference type="Pfam" id="PF14230">
    <property type="entry name" value="DUF4333"/>
    <property type="match status" value="1"/>
</dbReference>
<name>A0A1H0UL15_9PSEU</name>
<evidence type="ECO:0000313" key="3">
    <source>
        <dbReference type="Proteomes" id="UP000199691"/>
    </source>
</evidence>
<dbReference type="Proteomes" id="UP000199691">
    <property type="component" value="Unassembled WGS sequence"/>
</dbReference>
<organism evidence="2 3">
    <name type="scientific">Lentzea jiangxiensis</name>
    <dbReference type="NCBI Taxonomy" id="641025"/>
    <lineage>
        <taxon>Bacteria</taxon>
        <taxon>Bacillati</taxon>
        <taxon>Actinomycetota</taxon>
        <taxon>Actinomycetes</taxon>
        <taxon>Pseudonocardiales</taxon>
        <taxon>Pseudonocardiaceae</taxon>
        <taxon>Lentzea</taxon>
    </lineage>
</organism>
<keyword evidence="3" id="KW-1185">Reference proteome</keyword>
<dbReference type="InterPro" id="IPR025637">
    <property type="entry name" value="DUF4333"/>
</dbReference>
<proteinExistence type="predicted"/>
<evidence type="ECO:0000259" key="1">
    <source>
        <dbReference type="Pfam" id="PF14230"/>
    </source>
</evidence>
<dbReference type="STRING" id="641025.SAMN05421507_11292"/>
<gene>
    <name evidence="2" type="ORF">SAMN05421507_11292</name>
</gene>
<dbReference type="EMBL" id="FNIX01000012">
    <property type="protein sequence ID" value="SDP66927.1"/>
    <property type="molecule type" value="Genomic_DNA"/>
</dbReference>
<protein>
    <recommendedName>
        <fullName evidence="1">DUF4333 domain-containing protein</fullName>
    </recommendedName>
</protein>
<evidence type="ECO:0000313" key="2">
    <source>
        <dbReference type="EMBL" id="SDP66927.1"/>
    </source>
</evidence>
<dbReference type="AlphaFoldDB" id="A0A1H0UL15"/>
<reference evidence="3" key="1">
    <citation type="submission" date="2016-10" db="EMBL/GenBank/DDBJ databases">
        <authorList>
            <person name="Varghese N."/>
            <person name="Submissions S."/>
        </authorList>
    </citation>
    <scope>NUCLEOTIDE SEQUENCE [LARGE SCALE GENOMIC DNA]</scope>
    <source>
        <strain evidence="3">CGMCC 4.6609</strain>
    </source>
</reference>